<dbReference type="Gene3D" id="1.20.1250.20">
    <property type="entry name" value="MFS general substrate transporter like domains"/>
    <property type="match status" value="2"/>
</dbReference>
<evidence type="ECO:0000256" key="1">
    <source>
        <dbReference type="ARBA" id="ARBA00004141"/>
    </source>
</evidence>
<dbReference type="InterPro" id="IPR011701">
    <property type="entry name" value="MFS"/>
</dbReference>
<dbReference type="GO" id="GO:0006820">
    <property type="term" value="P:monoatomic anion transport"/>
    <property type="evidence" value="ECO:0007669"/>
    <property type="project" value="TreeGrafter"/>
</dbReference>
<evidence type="ECO:0000256" key="2">
    <source>
        <dbReference type="ARBA" id="ARBA00022692"/>
    </source>
</evidence>
<sequence>MNQKRATKRKTTYIVGLCAVANFINAADRVIMPITIIPMGQEFHWNIHWQGWILSSFAFGYFTSQVMGACAANKFGCKAVLVGSVLLWSISTSITPLVAHSIPLLILTRILLGLGEGFGLPTMFQILANAVPIEERSRAFSYLISAGSVGQTVASVFCPHLAWQTSFFVFGVCGLVWCLFWLSMYEDQAPRPTPTEDQIPLFVSKSNPTPSGPHWTVFISHWSLWAVYIAHFANNWSTYIIMQWLPTYMSSYLEADSHSLSFTAMPYVMNSLFCIVAGHFADKLISHSWTVLTVRRLMTSIGLIGPAVFLIFFCAVDSLLFAVIFISISMGLSAFNSAGFLSSPADIAPNHAGVTFAVSNTLATIPGMLCGPLTAELVTSSAGHWFPVFILAASINVLGAVVFYSQSSASPIL</sequence>
<keyword evidence="4 5" id="KW-0472">Membrane</keyword>
<dbReference type="SUPFAM" id="SSF103473">
    <property type="entry name" value="MFS general substrate transporter"/>
    <property type="match status" value="1"/>
</dbReference>
<reference evidence="7" key="1">
    <citation type="submission" date="2021-05" db="EMBL/GenBank/DDBJ databases">
        <authorList>
            <person name="Alioto T."/>
            <person name="Alioto T."/>
            <person name="Gomez Garrido J."/>
        </authorList>
    </citation>
    <scope>NUCLEOTIDE SEQUENCE</scope>
</reference>
<evidence type="ECO:0000259" key="6">
    <source>
        <dbReference type="PROSITE" id="PS50850"/>
    </source>
</evidence>
<evidence type="ECO:0000256" key="5">
    <source>
        <dbReference type="SAM" id="Phobius"/>
    </source>
</evidence>
<dbReference type="InterPro" id="IPR036259">
    <property type="entry name" value="MFS_trans_sf"/>
</dbReference>
<keyword evidence="3 5" id="KW-1133">Transmembrane helix</keyword>
<dbReference type="EMBL" id="HBUF01210428">
    <property type="protein sequence ID" value="CAG6665393.1"/>
    <property type="molecule type" value="Transcribed_RNA"/>
</dbReference>
<dbReference type="CDD" id="cd17380">
    <property type="entry name" value="MFS_SLC17A9_like"/>
    <property type="match status" value="1"/>
</dbReference>
<organism evidence="7">
    <name type="scientific">Cacopsylla melanoneura</name>
    <dbReference type="NCBI Taxonomy" id="428564"/>
    <lineage>
        <taxon>Eukaryota</taxon>
        <taxon>Metazoa</taxon>
        <taxon>Ecdysozoa</taxon>
        <taxon>Arthropoda</taxon>
        <taxon>Hexapoda</taxon>
        <taxon>Insecta</taxon>
        <taxon>Pterygota</taxon>
        <taxon>Neoptera</taxon>
        <taxon>Paraneoptera</taxon>
        <taxon>Hemiptera</taxon>
        <taxon>Sternorrhyncha</taxon>
        <taxon>Psylloidea</taxon>
        <taxon>Psyllidae</taxon>
        <taxon>Psyllinae</taxon>
        <taxon>Cacopsylla</taxon>
    </lineage>
</organism>
<dbReference type="Pfam" id="PF07690">
    <property type="entry name" value="MFS_1"/>
    <property type="match status" value="1"/>
</dbReference>
<feature type="transmembrane region" description="Helical" evidence="5">
    <location>
        <begin position="163"/>
        <end position="182"/>
    </location>
</feature>
<dbReference type="GO" id="GO:0016020">
    <property type="term" value="C:membrane"/>
    <property type="evidence" value="ECO:0007669"/>
    <property type="project" value="UniProtKB-SubCell"/>
</dbReference>
<dbReference type="FunFam" id="1.20.1250.20:FF:000452">
    <property type="entry name" value="sialin-like isoform X1"/>
    <property type="match status" value="1"/>
</dbReference>
<dbReference type="InterPro" id="IPR044777">
    <property type="entry name" value="SLC17A9-like"/>
</dbReference>
<feature type="transmembrane region" description="Helical" evidence="5">
    <location>
        <begin position="52"/>
        <end position="72"/>
    </location>
</feature>
<name>A0A8D8S8Z9_9HEMI</name>
<dbReference type="PROSITE" id="PS50850">
    <property type="entry name" value="MFS"/>
    <property type="match status" value="1"/>
</dbReference>
<feature type="transmembrane region" description="Helical" evidence="5">
    <location>
        <begin position="301"/>
        <end position="328"/>
    </location>
</feature>
<proteinExistence type="predicted"/>
<dbReference type="InterPro" id="IPR020846">
    <property type="entry name" value="MFS_dom"/>
</dbReference>
<protein>
    <submittedName>
        <fullName evidence="7">Ascorbate transporter, chloroplastic</fullName>
    </submittedName>
</protein>
<comment type="subcellular location">
    <subcellularLocation>
        <location evidence="1">Membrane</location>
        <topology evidence="1">Multi-pass membrane protein</topology>
    </subcellularLocation>
</comment>
<feature type="transmembrane region" description="Helical" evidence="5">
    <location>
        <begin position="385"/>
        <end position="404"/>
    </location>
</feature>
<dbReference type="PANTHER" id="PTHR11662:SF40">
    <property type="entry name" value="MAJOR FACILITATOR SUPERFAMILY (MFS) PROFILE DOMAIN-CONTAINING PROTEIN"/>
    <property type="match status" value="1"/>
</dbReference>
<dbReference type="GO" id="GO:0015291">
    <property type="term" value="F:secondary active transmembrane transporter activity"/>
    <property type="evidence" value="ECO:0007669"/>
    <property type="project" value="UniProtKB-ARBA"/>
</dbReference>
<feature type="transmembrane region" description="Helical" evidence="5">
    <location>
        <begin position="222"/>
        <end position="242"/>
    </location>
</feature>
<dbReference type="PANTHER" id="PTHR11662">
    <property type="entry name" value="SOLUTE CARRIER FAMILY 17"/>
    <property type="match status" value="1"/>
</dbReference>
<feature type="transmembrane region" description="Helical" evidence="5">
    <location>
        <begin position="79"/>
        <end position="99"/>
    </location>
</feature>
<evidence type="ECO:0000313" key="7">
    <source>
        <dbReference type="EMBL" id="CAG6665393.1"/>
    </source>
</evidence>
<accession>A0A8D8S8Z9</accession>
<keyword evidence="2 5" id="KW-0812">Transmembrane</keyword>
<evidence type="ECO:0000256" key="3">
    <source>
        <dbReference type="ARBA" id="ARBA00022989"/>
    </source>
</evidence>
<feature type="transmembrane region" description="Helical" evidence="5">
    <location>
        <begin position="12"/>
        <end position="32"/>
    </location>
</feature>
<feature type="domain" description="Major facilitator superfamily (MFS) profile" evidence="6">
    <location>
        <begin position="14"/>
        <end position="411"/>
    </location>
</feature>
<dbReference type="AlphaFoldDB" id="A0A8D8S8Z9"/>
<evidence type="ECO:0000256" key="4">
    <source>
        <dbReference type="ARBA" id="ARBA00023136"/>
    </source>
</evidence>
<feature type="transmembrane region" description="Helical" evidence="5">
    <location>
        <begin position="262"/>
        <end position="281"/>
    </location>
</feature>
<dbReference type="InterPro" id="IPR050382">
    <property type="entry name" value="MFS_Na/Anion_cotransporter"/>
</dbReference>